<dbReference type="AlphaFoldDB" id="A0A8H8NSP5"/>
<evidence type="ECO:0000313" key="1">
    <source>
        <dbReference type="EMBL" id="QRW17522.1"/>
    </source>
</evidence>
<dbReference type="EMBL" id="CP059660">
    <property type="protein sequence ID" value="QRW17522.1"/>
    <property type="molecule type" value="Genomic_DNA"/>
</dbReference>
<evidence type="ECO:0000313" key="2">
    <source>
        <dbReference type="Proteomes" id="UP000650533"/>
    </source>
</evidence>
<dbReference type="Proteomes" id="UP000650533">
    <property type="component" value="Chromosome 3"/>
</dbReference>
<dbReference type="RefSeq" id="XP_043177759.1">
    <property type="nucleotide sequence ID" value="XM_043322263.1"/>
</dbReference>
<dbReference type="InterPro" id="IPR041078">
    <property type="entry name" value="Plavaka"/>
</dbReference>
<sequence length="548" mass="61635">MSFAQSFYCFPIFTTYCNDVPLSPETGIIEANHVCNLYYIYANRHNDHPSPYSENHPDPLEQRIHAMPDVEVFLMADNHPPQWFLGVDLAHALHGVYYHALQVFGDAVQPSGWNCHDPWGNYDYASKLEEINFPYIPCPICFTCDLYHFPFDTFHELQRQVHHNNFYVICLNALSIIINATKQNHYSNLAHVGYIRGSPACVSAHRFWCCLHGHPVIDCSEDDLSDAGFPINGYDADDESLGPLTPPTEVSSPPALEEFAEQIFNYAAWGIKPPVIPESHGIQWLGQQYGDSFTAPEFKPLHAASNAGKYPAPPNSSNYKLDVNALTKQLAQVAVVQDANPAPPSFSADFVESVWEWPGEPQPVANLGPPEWPSVPQQHTPPFSWEDHWHEVRARDLRIKGDMDFDIGGGIEINANHVIQTRPPFWASLPHSNIHTALAPNILHQLHKGIFKDHLMKWCLELANKAQFDDCFKAMPEHSSLWHFKTKVSKLSQTTGKEHCKMQKVFLGVIAGLVPNKVTAAAQALLKFIYYAQLPSHTTTTISCLKDA</sequence>
<name>A0A8H8NSP5_9AGAM</name>
<dbReference type="KEGG" id="rsx:RhiXN_02444"/>
<proteinExistence type="predicted"/>
<gene>
    <name evidence="1" type="ORF">RhiXN_02444</name>
</gene>
<organism evidence="1 2">
    <name type="scientific">Rhizoctonia solani</name>
    <dbReference type="NCBI Taxonomy" id="456999"/>
    <lineage>
        <taxon>Eukaryota</taxon>
        <taxon>Fungi</taxon>
        <taxon>Dikarya</taxon>
        <taxon>Basidiomycota</taxon>
        <taxon>Agaricomycotina</taxon>
        <taxon>Agaricomycetes</taxon>
        <taxon>Cantharellales</taxon>
        <taxon>Ceratobasidiaceae</taxon>
        <taxon>Rhizoctonia</taxon>
    </lineage>
</organism>
<dbReference type="GeneID" id="67024726"/>
<reference evidence="1" key="1">
    <citation type="submission" date="2020-05" db="EMBL/GenBank/DDBJ databases">
        <title>Evolutionary and genomic comparisons of hybrid uninucleate and nonhybrid Rhizoctonia fungi.</title>
        <authorList>
            <person name="Li C."/>
            <person name="Chen X."/>
        </authorList>
    </citation>
    <scope>NUCLEOTIDE SEQUENCE</scope>
    <source>
        <strain evidence="1">AG-1 IA</strain>
    </source>
</reference>
<dbReference type="Pfam" id="PF18759">
    <property type="entry name" value="Plavaka"/>
    <property type="match status" value="1"/>
</dbReference>
<accession>A0A8H8NSP5</accession>
<protein>
    <submittedName>
        <fullName evidence="1">Uncharacterized protein</fullName>
    </submittedName>
</protein>